<evidence type="ECO:0000256" key="4">
    <source>
        <dbReference type="ARBA" id="ARBA00022737"/>
    </source>
</evidence>
<comment type="pathway">
    <text evidence="1">Protein modification; protein glycosylation.</text>
</comment>
<keyword evidence="2" id="KW-0328">Glycosyltransferase</keyword>
<keyword evidence="8" id="KW-1185">Reference proteome</keyword>
<evidence type="ECO:0000256" key="2">
    <source>
        <dbReference type="ARBA" id="ARBA00022676"/>
    </source>
</evidence>
<dbReference type="Gene3D" id="3.40.50.2000">
    <property type="entry name" value="Glycogen Phosphorylase B"/>
    <property type="match status" value="1"/>
</dbReference>
<feature type="domain" description="O-GlcNAc transferase C-terminal" evidence="6">
    <location>
        <begin position="29"/>
        <end position="204"/>
    </location>
</feature>
<dbReference type="Pfam" id="PF13844">
    <property type="entry name" value="Glyco_transf_41"/>
    <property type="match status" value="1"/>
</dbReference>
<dbReference type="PANTHER" id="PTHR44835">
    <property type="entry name" value="UDP-N-ACETYLGLUCOSAMINE--PEPTIDE N-ACETYLGLUCOSAMINYLTRANSFERASE SPINDLY-RELATED"/>
    <property type="match status" value="1"/>
</dbReference>
<dbReference type="EMBL" id="AP024563">
    <property type="protein sequence ID" value="BCU07996.1"/>
    <property type="molecule type" value="Genomic_DNA"/>
</dbReference>
<dbReference type="InterPro" id="IPR029489">
    <property type="entry name" value="OGT/SEC/SPY_C"/>
</dbReference>
<accession>A0ABN6GJ65</accession>
<evidence type="ECO:0000259" key="6">
    <source>
        <dbReference type="Pfam" id="PF13844"/>
    </source>
</evidence>
<keyword evidence="4" id="KW-0677">Repeat</keyword>
<name>A0ABN6GJ65_9GAMM</name>
<organism evidence="7 8">
    <name type="scientific">Allochromatium tepidum</name>
    <dbReference type="NCBI Taxonomy" id="553982"/>
    <lineage>
        <taxon>Bacteria</taxon>
        <taxon>Pseudomonadati</taxon>
        <taxon>Pseudomonadota</taxon>
        <taxon>Gammaproteobacteria</taxon>
        <taxon>Chromatiales</taxon>
        <taxon>Chromatiaceae</taxon>
        <taxon>Allochromatium</taxon>
    </lineage>
</organism>
<evidence type="ECO:0000313" key="8">
    <source>
        <dbReference type="Proteomes" id="UP000680679"/>
    </source>
</evidence>
<dbReference type="RefSeq" id="WP_213379038.1">
    <property type="nucleotide sequence ID" value="NZ_AP024563.1"/>
</dbReference>
<dbReference type="InterPro" id="IPR051939">
    <property type="entry name" value="Glycosyltr_41/O-GlcNAc_trsf"/>
</dbReference>
<evidence type="ECO:0000313" key="7">
    <source>
        <dbReference type="EMBL" id="BCU07996.1"/>
    </source>
</evidence>
<keyword evidence="3" id="KW-0808">Transferase</keyword>
<evidence type="ECO:0000256" key="1">
    <source>
        <dbReference type="ARBA" id="ARBA00004922"/>
    </source>
</evidence>
<evidence type="ECO:0000256" key="3">
    <source>
        <dbReference type="ARBA" id="ARBA00022679"/>
    </source>
</evidence>
<sequence length="227" mass="24755">MRDGLRFCYTPPEYAPPVSPAPVSQKGYVTFGSFNNLAKLTPEVIETWSAILKAVPNARLVLKWKSLGDAEIRERLVVRFAQHGIDTARIDCRGWSTHPQMLAEYGEIDIALDPFPFSGGLSSCDALYMGVPVLTLPGELPISRQTGSFLDALGLTDWIASSREDYIDKAVALAGKADLLDCLRQNLREKMLTSQLCGGAAYARTIESALSALHMANARLPIPSTLT</sequence>
<dbReference type="Proteomes" id="UP000680679">
    <property type="component" value="Chromosome"/>
</dbReference>
<gene>
    <name evidence="7" type="ORF">Atep_26730</name>
</gene>
<dbReference type="PANTHER" id="PTHR44835:SF1">
    <property type="entry name" value="PROTEIN O-GLCNAC TRANSFERASE"/>
    <property type="match status" value="1"/>
</dbReference>
<reference evidence="7 8" key="1">
    <citation type="submission" date="2021-04" db="EMBL/GenBank/DDBJ databases">
        <title>Complete genome sequencing of Allochromatium tepidum strain NZ.</title>
        <authorList>
            <person name="Tsukatani Y."/>
            <person name="Mori H."/>
        </authorList>
    </citation>
    <scope>NUCLEOTIDE SEQUENCE [LARGE SCALE GENOMIC DNA]</scope>
    <source>
        <strain evidence="7 8">NZ</strain>
    </source>
</reference>
<proteinExistence type="predicted"/>
<protein>
    <recommendedName>
        <fullName evidence="6">O-GlcNAc transferase C-terminal domain-containing protein</fullName>
    </recommendedName>
</protein>
<dbReference type="SUPFAM" id="SSF53756">
    <property type="entry name" value="UDP-Glycosyltransferase/glycogen phosphorylase"/>
    <property type="match status" value="1"/>
</dbReference>
<evidence type="ECO:0000256" key="5">
    <source>
        <dbReference type="ARBA" id="ARBA00022803"/>
    </source>
</evidence>
<keyword evidence="5" id="KW-0802">TPR repeat</keyword>